<gene>
    <name evidence="3" type="ORF">BJ986_000310</name>
</gene>
<evidence type="ECO:0000256" key="1">
    <source>
        <dbReference type="SAM" id="MobiDB-lite"/>
    </source>
</evidence>
<feature type="region of interest" description="Disordered" evidence="1">
    <location>
        <begin position="61"/>
        <end position="84"/>
    </location>
</feature>
<proteinExistence type="predicted"/>
<evidence type="ECO:0000313" key="4">
    <source>
        <dbReference type="Proteomes" id="UP000573599"/>
    </source>
</evidence>
<keyword evidence="4" id="KW-1185">Reference proteome</keyword>
<accession>A0A852W9X2</accession>
<dbReference type="Proteomes" id="UP000573599">
    <property type="component" value="Unassembled WGS sequence"/>
</dbReference>
<dbReference type="RefSeq" id="WP_179420393.1">
    <property type="nucleotide sequence ID" value="NZ_JACCAB010000001.1"/>
</dbReference>
<feature type="transmembrane region" description="Helical" evidence="2">
    <location>
        <begin position="30"/>
        <end position="50"/>
    </location>
</feature>
<evidence type="ECO:0000313" key="3">
    <source>
        <dbReference type="EMBL" id="NYG05823.1"/>
    </source>
</evidence>
<reference evidence="3 4" key="1">
    <citation type="submission" date="2020-07" db="EMBL/GenBank/DDBJ databases">
        <title>Sequencing the genomes of 1000 actinobacteria strains.</title>
        <authorList>
            <person name="Klenk H.-P."/>
        </authorList>
    </citation>
    <scope>NUCLEOTIDE SEQUENCE [LARGE SCALE GENOMIC DNA]</scope>
    <source>
        <strain evidence="3 4">DSM 23987</strain>
    </source>
</reference>
<dbReference type="EMBL" id="JACCAB010000001">
    <property type="protein sequence ID" value="NYG05823.1"/>
    <property type="molecule type" value="Genomic_DNA"/>
</dbReference>
<dbReference type="AlphaFoldDB" id="A0A852W9X2"/>
<keyword evidence="2" id="KW-1133">Transmembrane helix</keyword>
<feature type="compositionally biased region" description="Basic and acidic residues" evidence="1">
    <location>
        <begin position="68"/>
        <end position="84"/>
    </location>
</feature>
<keyword evidence="2" id="KW-0812">Transmembrane</keyword>
<comment type="caution">
    <text evidence="3">The sequence shown here is derived from an EMBL/GenBank/DDBJ whole genome shotgun (WGS) entry which is preliminary data.</text>
</comment>
<protein>
    <submittedName>
        <fullName evidence="3">ABC-type nickel/cobalt efflux system permease component RcnA</fullName>
    </submittedName>
</protein>
<keyword evidence="2" id="KW-0472">Membrane</keyword>
<evidence type="ECO:0000256" key="2">
    <source>
        <dbReference type="SAM" id="Phobius"/>
    </source>
</evidence>
<sequence length="84" mass="9105">MSLSSVSLSSVSHVVVVAEGQTRELPMSPYAFGAIAFVCFLVLLGVVWMFRGTAQRIAVGHQAHGRAHQHDAHGAHTEHQGRHH</sequence>
<name>A0A852W9X2_9MICO</name>
<organism evidence="3 4">
    <name type="scientific">Pedococcus badiiscoriae</name>
    <dbReference type="NCBI Taxonomy" id="642776"/>
    <lineage>
        <taxon>Bacteria</taxon>
        <taxon>Bacillati</taxon>
        <taxon>Actinomycetota</taxon>
        <taxon>Actinomycetes</taxon>
        <taxon>Micrococcales</taxon>
        <taxon>Intrasporangiaceae</taxon>
        <taxon>Pedococcus</taxon>
    </lineage>
</organism>